<comment type="caution">
    <text evidence="2">The sequence shown here is derived from an EMBL/GenBank/DDBJ whole genome shotgun (WGS) entry which is preliminary data.</text>
</comment>
<organism evidence="2 3">
    <name type="scientific">Acropora cervicornis</name>
    <name type="common">Staghorn coral</name>
    <dbReference type="NCBI Taxonomy" id="6130"/>
    <lineage>
        <taxon>Eukaryota</taxon>
        <taxon>Metazoa</taxon>
        <taxon>Cnidaria</taxon>
        <taxon>Anthozoa</taxon>
        <taxon>Hexacorallia</taxon>
        <taxon>Scleractinia</taxon>
        <taxon>Astrocoeniina</taxon>
        <taxon>Acroporidae</taxon>
        <taxon>Acropora</taxon>
    </lineage>
</organism>
<proteinExistence type="predicted"/>
<name>A0AAD9QVE4_ACRCE</name>
<keyword evidence="3" id="KW-1185">Reference proteome</keyword>
<accession>A0AAD9QVE4</accession>
<feature type="compositionally biased region" description="Acidic residues" evidence="1">
    <location>
        <begin position="41"/>
        <end position="59"/>
    </location>
</feature>
<gene>
    <name evidence="2" type="ORF">P5673_007695</name>
</gene>
<dbReference type="Proteomes" id="UP001249851">
    <property type="component" value="Unassembled WGS sequence"/>
</dbReference>
<dbReference type="EMBL" id="JARQWQ010000013">
    <property type="protein sequence ID" value="KAK2567820.1"/>
    <property type="molecule type" value="Genomic_DNA"/>
</dbReference>
<protein>
    <submittedName>
        <fullName evidence="2">Uncharacterized protein</fullName>
    </submittedName>
</protein>
<sequence>MSRNSERSLSSDSMETSDTSDSSGQDWGVFDGQMSPYGDEPLAEVCDDQSSDSDDEETDSNGLTPAVLAARLVATLSPGQWHILHFATIRAWKPPLVDVALQYR</sequence>
<evidence type="ECO:0000256" key="1">
    <source>
        <dbReference type="SAM" id="MobiDB-lite"/>
    </source>
</evidence>
<reference evidence="2" key="1">
    <citation type="journal article" date="2023" name="G3 (Bethesda)">
        <title>Whole genome assembly and annotation of the endangered Caribbean coral Acropora cervicornis.</title>
        <authorList>
            <person name="Selwyn J.D."/>
            <person name="Vollmer S.V."/>
        </authorList>
    </citation>
    <scope>NUCLEOTIDE SEQUENCE</scope>
    <source>
        <strain evidence="2">K2</strain>
    </source>
</reference>
<evidence type="ECO:0000313" key="3">
    <source>
        <dbReference type="Proteomes" id="UP001249851"/>
    </source>
</evidence>
<reference evidence="2" key="2">
    <citation type="journal article" date="2023" name="Science">
        <title>Genomic signatures of disease resistance in endangered staghorn corals.</title>
        <authorList>
            <person name="Vollmer S.V."/>
            <person name="Selwyn J.D."/>
            <person name="Despard B.A."/>
            <person name="Roesel C.L."/>
        </authorList>
    </citation>
    <scope>NUCLEOTIDE SEQUENCE</scope>
    <source>
        <strain evidence="2">K2</strain>
    </source>
</reference>
<dbReference type="AlphaFoldDB" id="A0AAD9QVE4"/>
<evidence type="ECO:0000313" key="2">
    <source>
        <dbReference type="EMBL" id="KAK2567820.1"/>
    </source>
</evidence>
<feature type="region of interest" description="Disordered" evidence="1">
    <location>
        <begin position="1"/>
        <end position="63"/>
    </location>
</feature>
<feature type="compositionally biased region" description="Low complexity" evidence="1">
    <location>
        <begin position="7"/>
        <end position="23"/>
    </location>
</feature>